<dbReference type="EMBL" id="MQMG01000011">
    <property type="protein sequence ID" value="OKO95045.1"/>
    <property type="molecule type" value="Genomic_DNA"/>
</dbReference>
<comment type="caution">
    <text evidence="1">The sequence shown here is derived from an EMBL/GenBank/DDBJ whole genome shotgun (WGS) entry which is preliminary data.</text>
</comment>
<organism evidence="1 2">
    <name type="scientific">Geobacillus proteiniphilus</name>
    <dbReference type="NCBI Taxonomy" id="860353"/>
    <lineage>
        <taxon>Bacteria</taxon>
        <taxon>Bacillati</taxon>
        <taxon>Bacillota</taxon>
        <taxon>Bacilli</taxon>
        <taxon>Bacillales</taxon>
        <taxon>Anoxybacillaceae</taxon>
        <taxon>Geobacillus</taxon>
    </lineage>
</organism>
<accession>A0A1Q5T4D1</accession>
<evidence type="ECO:0000313" key="2">
    <source>
        <dbReference type="Proteomes" id="UP000186030"/>
    </source>
</evidence>
<sequence>MSEKRLEHPLFQALLFFSGWGRSGAAARTVIERKTRPTA</sequence>
<dbReference type="AlphaFoldDB" id="A0A1Q5T4D1"/>
<evidence type="ECO:0000313" key="1">
    <source>
        <dbReference type="EMBL" id="OKO95045.1"/>
    </source>
</evidence>
<gene>
    <name evidence="1" type="ORF">BRO54_1250</name>
</gene>
<proteinExistence type="predicted"/>
<reference evidence="2" key="2">
    <citation type="submission" date="2017-01" db="EMBL/GenBank/DDBJ databases">
        <title>Genome sequencing and annotation of Geobacillus sp. 1017, a Hydrocarbon-Oxidizing Thermophilic Bacterium Isolated from a Heavy Oil Reservoir (China).</title>
        <authorList>
            <person name="Kadnikov V.V."/>
            <person name="Mardanov A.V."/>
            <person name="Poltaraus A.B."/>
            <person name="Sokolova D.S."/>
            <person name="Semenova E.M."/>
            <person name="Ravin N.V."/>
            <person name="Tourova T.P."/>
            <person name="Nazina T.N."/>
        </authorList>
    </citation>
    <scope>NUCLEOTIDE SEQUENCE [LARGE SCALE GENOMIC DNA]</scope>
    <source>
        <strain evidence="2">1017</strain>
    </source>
</reference>
<dbReference type="Proteomes" id="UP000186030">
    <property type="component" value="Unassembled WGS sequence"/>
</dbReference>
<name>A0A1Q5T4D1_9BACL</name>
<reference evidence="1 2" key="1">
    <citation type="submission" date="2016-11" db="EMBL/GenBank/DDBJ databases">
        <authorList>
            <person name="Kadnikov V."/>
            <person name="Nazina T."/>
        </authorList>
    </citation>
    <scope>NUCLEOTIDE SEQUENCE [LARGE SCALE GENOMIC DNA]</scope>
    <source>
        <strain evidence="1 2">1017</strain>
    </source>
</reference>
<protein>
    <submittedName>
        <fullName evidence="1">Uncharacterized protein</fullName>
    </submittedName>
</protein>